<gene>
    <name evidence="2" type="ORF">GA0061094_0282</name>
</gene>
<dbReference type="InterPro" id="IPR037401">
    <property type="entry name" value="SnoaL-like"/>
</dbReference>
<name>A0A1C3YZ40_9BACI</name>
<protein>
    <recommendedName>
        <fullName evidence="1">SnoaL-like domain-containing protein</fullName>
    </recommendedName>
</protein>
<dbReference type="SUPFAM" id="SSF54427">
    <property type="entry name" value="NTF2-like"/>
    <property type="match status" value="1"/>
</dbReference>
<feature type="domain" description="SnoaL-like" evidence="1">
    <location>
        <begin position="9"/>
        <end position="135"/>
    </location>
</feature>
<keyword evidence="3" id="KW-1185">Reference proteome</keyword>
<dbReference type="InterPro" id="IPR032710">
    <property type="entry name" value="NTF2-like_dom_sf"/>
</dbReference>
<dbReference type="Proteomes" id="UP000181997">
    <property type="component" value="Unassembled WGS sequence"/>
</dbReference>
<sequence>MMSEKIGTVQEVLETYKKAVNERDSGRFLKMYASDVHIYDCWGSWECKGIDAWRDNVCGWFNDLKENGDVLKVSVEDIVIEENTNLAFVHCAITYAAYKEGSDEKLRQMTNRFTFGLKRVNGSWLITHEHSSLPINMEDGKGMFDLR</sequence>
<proteinExistence type="predicted"/>
<evidence type="ECO:0000259" key="1">
    <source>
        <dbReference type="Pfam" id="PF13474"/>
    </source>
</evidence>
<dbReference type="Pfam" id="PF13474">
    <property type="entry name" value="SnoaL_3"/>
    <property type="match status" value="1"/>
</dbReference>
<evidence type="ECO:0000313" key="2">
    <source>
        <dbReference type="EMBL" id="SCB75365.1"/>
    </source>
</evidence>
<accession>A0A1C3YZ40</accession>
<dbReference type="Gene3D" id="3.10.450.50">
    <property type="match status" value="1"/>
</dbReference>
<dbReference type="AlphaFoldDB" id="A0A1C3YZ40"/>
<organism evidence="2 3">
    <name type="scientific">[Bacillus] enclensis</name>
    <dbReference type="NCBI Taxonomy" id="1402860"/>
    <lineage>
        <taxon>Bacteria</taxon>
        <taxon>Bacillati</taxon>
        <taxon>Bacillota</taxon>
        <taxon>Bacilli</taxon>
        <taxon>Bacillales</taxon>
        <taxon>Bacillaceae</taxon>
        <taxon>Rossellomorea</taxon>
    </lineage>
</organism>
<dbReference type="EMBL" id="FMAU01000001">
    <property type="protein sequence ID" value="SCB75365.1"/>
    <property type="molecule type" value="Genomic_DNA"/>
</dbReference>
<reference evidence="3" key="1">
    <citation type="submission" date="2016-08" db="EMBL/GenBank/DDBJ databases">
        <authorList>
            <person name="Varghese N."/>
            <person name="Submissions Spin"/>
        </authorList>
    </citation>
    <scope>NUCLEOTIDE SEQUENCE [LARGE SCALE GENOMIC DNA]</scope>
    <source>
        <strain evidence="3">SGD-1123</strain>
    </source>
</reference>
<evidence type="ECO:0000313" key="3">
    <source>
        <dbReference type="Proteomes" id="UP000181997"/>
    </source>
</evidence>